<name>A0A952AKH9_9BACT</name>
<proteinExistence type="predicted"/>
<accession>A0A952AKH9</accession>
<evidence type="ECO:0000313" key="6">
    <source>
        <dbReference type="EMBL" id="MBW7953725.1"/>
    </source>
</evidence>
<dbReference type="Proteomes" id="UP000781173">
    <property type="component" value="Unassembled WGS sequence"/>
</dbReference>
<evidence type="ECO:0000259" key="5">
    <source>
        <dbReference type="Pfam" id="PF01628"/>
    </source>
</evidence>
<keyword evidence="2" id="KW-0805">Transcription regulation</keyword>
<organism evidence="6 7">
    <name type="scientific">Candidatus Dojkabacteria bacterium</name>
    <dbReference type="NCBI Taxonomy" id="2099670"/>
    <lineage>
        <taxon>Bacteria</taxon>
        <taxon>Candidatus Dojkabacteria</taxon>
    </lineage>
</organism>
<dbReference type="PANTHER" id="PTHR34824:SF1">
    <property type="entry name" value="HEAT-INDUCIBLE TRANSCRIPTION REPRESSOR HRCA"/>
    <property type="match status" value="1"/>
</dbReference>
<dbReference type="InterPro" id="IPR036390">
    <property type="entry name" value="WH_DNA-bd_sf"/>
</dbReference>
<dbReference type="Pfam" id="PF01628">
    <property type="entry name" value="HrcA"/>
    <property type="match status" value="1"/>
</dbReference>
<gene>
    <name evidence="6" type="ORF">H3C67_02975</name>
</gene>
<protein>
    <recommendedName>
        <fullName evidence="5">Heat-inducible transcription repressor HrcA C-terminal domain-containing protein</fullName>
    </recommendedName>
</protein>
<dbReference type="Gene3D" id="1.10.10.10">
    <property type="entry name" value="Winged helix-like DNA-binding domain superfamily/Winged helix DNA-binding domain"/>
    <property type="match status" value="1"/>
</dbReference>
<feature type="domain" description="Heat-inducible transcription repressor HrcA C-terminal" evidence="5">
    <location>
        <begin position="91"/>
        <end position="223"/>
    </location>
</feature>
<dbReference type="InterPro" id="IPR021153">
    <property type="entry name" value="HrcA_C"/>
</dbReference>
<dbReference type="AlphaFoldDB" id="A0A952AKH9"/>
<dbReference type="InterPro" id="IPR002571">
    <property type="entry name" value="HrcA"/>
</dbReference>
<evidence type="ECO:0000256" key="1">
    <source>
        <dbReference type="ARBA" id="ARBA00022491"/>
    </source>
</evidence>
<dbReference type="GO" id="GO:0045892">
    <property type="term" value="P:negative regulation of DNA-templated transcription"/>
    <property type="evidence" value="ECO:0007669"/>
    <property type="project" value="TreeGrafter"/>
</dbReference>
<evidence type="ECO:0000256" key="3">
    <source>
        <dbReference type="ARBA" id="ARBA00023016"/>
    </source>
</evidence>
<evidence type="ECO:0000256" key="4">
    <source>
        <dbReference type="ARBA" id="ARBA00023163"/>
    </source>
</evidence>
<dbReference type="InterPro" id="IPR029016">
    <property type="entry name" value="GAF-like_dom_sf"/>
</dbReference>
<keyword evidence="3" id="KW-0346">Stress response</keyword>
<dbReference type="SUPFAM" id="SSF55781">
    <property type="entry name" value="GAF domain-like"/>
    <property type="match status" value="1"/>
</dbReference>
<dbReference type="PANTHER" id="PTHR34824">
    <property type="entry name" value="HEAT-INDUCIBLE TRANSCRIPTION REPRESSOR HRCA"/>
    <property type="match status" value="1"/>
</dbReference>
<evidence type="ECO:0000313" key="7">
    <source>
        <dbReference type="Proteomes" id="UP000781173"/>
    </source>
</evidence>
<keyword evidence="1" id="KW-0678">Repressor</keyword>
<comment type="caution">
    <text evidence="6">The sequence shown here is derived from an EMBL/GenBank/DDBJ whole genome shotgun (WGS) entry which is preliminary data.</text>
</comment>
<dbReference type="GO" id="GO:0003677">
    <property type="term" value="F:DNA binding"/>
    <property type="evidence" value="ECO:0007669"/>
    <property type="project" value="InterPro"/>
</dbReference>
<dbReference type="InterPro" id="IPR036388">
    <property type="entry name" value="WH-like_DNA-bd_sf"/>
</dbReference>
<sequence>MTPRQSKLLKAIIDEFIQSSGAVGSVNLATKYRLGVSPATIRNEMAELVKQGYLAKPHSSSGRIPTNLGLKFFIDRLLDDLENPDVQAAIRIREDIFQNRFNTDLLIYTALNHLAEQTQNLSLLSLENRVYYAGFTYLLGRTELTDRKQLQDIFHILEDNKLLRNIFLRYRGERKIRILIGEDTGHGTFTTNTVIFAPVKLHNQNEGYMALIGPNSMNYARNIPLLEYIADNLNQVVNGW</sequence>
<reference evidence="6" key="1">
    <citation type="journal article" date="2022" name="ISME J.">
        <title>A general approach to explore prokaryotic protein glycosylation reveals the unique surface layer modulation of an anammox bacterium.</title>
        <authorList>
            <person name="Pabst M."/>
            <person name="Grouzdev D.S."/>
            <person name="Lawson C.E."/>
            <person name="Kleikamp H.B.C."/>
            <person name="de Ram C."/>
            <person name="Louwen R."/>
            <person name="Lin Y.M."/>
            <person name="Lucker S."/>
            <person name="van Loosdrecht M.C.M."/>
            <person name="Laureni M."/>
        </authorList>
    </citation>
    <scope>NUCLEOTIDE SEQUENCE</scope>
    <source>
        <strain evidence="6">BROCD043</strain>
    </source>
</reference>
<evidence type="ECO:0000256" key="2">
    <source>
        <dbReference type="ARBA" id="ARBA00023015"/>
    </source>
</evidence>
<keyword evidence="4" id="KW-0804">Transcription</keyword>
<dbReference type="Gene3D" id="3.30.450.40">
    <property type="match status" value="1"/>
</dbReference>
<dbReference type="SUPFAM" id="SSF46785">
    <property type="entry name" value="Winged helix' DNA-binding domain"/>
    <property type="match status" value="1"/>
</dbReference>
<dbReference type="EMBL" id="JACFOF010000005">
    <property type="protein sequence ID" value="MBW7953725.1"/>
    <property type="molecule type" value="Genomic_DNA"/>
</dbReference>